<organism evidence="2 3">
    <name type="scientific">Bodo saltans</name>
    <name type="common">Flagellated protozoan</name>
    <dbReference type="NCBI Taxonomy" id="75058"/>
    <lineage>
        <taxon>Eukaryota</taxon>
        <taxon>Discoba</taxon>
        <taxon>Euglenozoa</taxon>
        <taxon>Kinetoplastea</taxon>
        <taxon>Metakinetoplastina</taxon>
        <taxon>Eubodonida</taxon>
        <taxon>Bodonidae</taxon>
        <taxon>Bodo</taxon>
    </lineage>
</organism>
<feature type="region of interest" description="Disordered" evidence="1">
    <location>
        <begin position="1"/>
        <end position="40"/>
    </location>
</feature>
<dbReference type="EMBL" id="CYKH01001764">
    <property type="protein sequence ID" value="CUG89724.1"/>
    <property type="molecule type" value="Genomic_DNA"/>
</dbReference>
<feature type="non-terminal residue" evidence="2">
    <location>
        <position position="1"/>
    </location>
</feature>
<gene>
    <name evidence="2" type="ORF">BSAL_23090</name>
</gene>
<keyword evidence="3" id="KW-1185">Reference proteome</keyword>
<feature type="region of interest" description="Disordered" evidence="1">
    <location>
        <begin position="413"/>
        <end position="448"/>
    </location>
</feature>
<feature type="compositionally biased region" description="Basic and acidic residues" evidence="1">
    <location>
        <begin position="102"/>
        <end position="114"/>
    </location>
</feature>
<protein>
    <submittedName>
        <fullName evidence="2">Uncharacterized protein</fullName>
    </submittedName>
</protein>
<evidence type="ECO:0000313" key="2">
    <source>
        <dbReference type="EMBL" id="CUG89724.1"/>
    </source>
</evidence>
<evidence type="ECO:0000313" key="3">
    <source>
        <dbReference type="Proteomes" id="UP000051952"/>
    </source>
</evidence>
<sequence>DSRTLLGGGAALSDLRNEKESHENQQQQREGYAVGRRATHALPTSSQMDALFEMPWLPPASEPPPSYRPIVSSGVFEAQSFEIDGAVFDGFDIDDDDSFPMLERKPSAAGERRTSNSKRWSHAAPPIRRSVAQRDVSSNVAVTYDLDASNNDAGVALTMEMTIDPDLITFDDFFMHDGFGDDVELEASAVVLVVHRSLTMMSLQSDDDVLSAVLKANLQPATSMTRSKSAHRMEEGASVSLAVAFPDDFDFSQVPSFDLDELEHEKEDRFQVSDIAMVRSIVSMRRAPPREDRVGVPLTTIDRHTESPDELDNLSDDLDELLARNLPALHSSAQQRGAPVDLFPMGYPPEVHHHDDRAQLQDLLGSIDLNALYFFDEDDDDIIFSPSSLPQNRGDNPSANPLNADTVGLQATSVQNSTASSDPRRRSSTLNALPLSAVGSQRRKSHMGTDVLNGTRDVIERRLTKALCALQATYLLTPRLFGSVIADVERQGGTEDGAVDQTSSPSALSMRLERHLRGVMELEAHAMRLLVHWERLKAQQ</sequence>
<dbReference type="Proteomes" id="UP000051952">
    <property type="component" value="Unassembled WGS sequence"/>
</dbReference>
<reference evidence="3" key="1">
    <citation type="submission" date="2015-09" db="EMBL/GenBank/DDBJ databases">
        <authorList>
            <consortium name="Pathogen Informatics"/>
        </authorList>
    </citation>
    <scope>NUCLEOTIDE SEQUENCE [LARGE SCALE GENOMIC DNA]</scope>
    <source>
        <strain evidence="3">Lake Konstanz</strain>
    </source>
</reference>
<dbReference type="VEuPathDB" id="TriTrypDB:BSAL_23090"/>
<feature type="region of interest" description="Disordered" evidence="1">
    <location>
        <begin position="102"/>
        <end position="128"/>
    </location>
</feature>
<accession>A0A0S4JE19</accession>
<dbReference type="AlphaFoldDB" id="A0A0S4JE19"/>
<name>A0A0S4JE19_BODSA</name>
<proteinExistence type="predicted"/>
<feature type="compositionally biased region" description="Gly residues" evidence="1">
    <location>
        <begin position="1"/>
        <end position="10"/>
    </location>
</feature>
<evidence type="ECO:0000256" key="1">
    <source>
        <dbReference type="SAM" id="MobiDB-lite"/>
    </source>
</evidence>
<feature type="region of interest" description="Disordered" evidence="1">
    <location>
        <begin position="385"/>
        <end position="404"/>
    </location>
</feature>